<evidence type="ECO:0008006" key="3">
    <source>
        <dbReference type="Google" id="ProtNLM"/>
    </source>
</evidence>
<evidence type="ECO:0000313" key="2">
    <source>
        <dbReference type="Proteomes" id="UP000553034"/>
    </source>
</evidence>
<organism evidence="1 2">
    <name type="scientific">Mesonia hippocampi</name>
    <dbReference type="NCBI Taxonomy" id="1628250"/>
    <lineage>
        <taxon>Bacteria</taxon>
        <taxon>Pseudomonadati</taxon>
        <taxon>Bacteroidota</taxon>
        <taxon>Flavobacteriia</taxon>
        <taxon>Flavobacteriales</taxon>
        <taxon>Flavobacteriaceae</taxon>
        <taxon>Mesonia</taxon>
    </lineage>
</organism>
<accession>A0A840EHH0</accession>
<sequence>MARDILIDDTGDLKIENGDFGTGNPTIQNQRLILISHKGEFKEAPELGVGISNELLNENPKKLLREIKRNFEYDGMKVKTLQIGTNDNLIIDATYIN</sequence>
<proteinExistence type="predicted"/>
<dbReference type="Proteomes" id="UP000553034">
    <property type="component" value="Unassembled WGS sequence"/>
</dbReference>
<dbReference type="RefSeq" id="WP_183475524.1">
    <property type="nucleotide sequence ID" value="NZ_JACIFO010000001.1"/>
</dbReference>
<keyword evidence="2" id="KW-1185">Reference proteome</keyword>
<dbReference type="AlphaFoldDB" id="A0A840EHH0"/>
<dbReference type="EMBL" id="JACIFO010000001">
    <property type="protein sequence ID" value="MBB4117869.1"/>
    <property type="molecule type" value="Genomic_DNA"/>
</dbReference>
<evidence type="ECO:0000313" key="1">
    <source>
        <dbReference type="EMBL" id="MBB4117869.1"/>
    </source>
</evidence>
<protein>
    <recommendedName>
        <fullName evidence="3">Oxidase</fullName>
    </recommendedName>
</protein>
<reference evidence="1 2" key="1">
    <citation type="submission" date="2020-08" db="EMBL/GenBank/DDBJ databases">
        <title>Genomic Encyclopedia of Type Strains, Phase IV (KMG-IV): sequencing the most valuable type-strain genomes for metagenomic binning, comparative biology and taxonomic classification.</title>
        <authorList>
            <person name="Goeker M."/>
        </authorList>
    </citation>
    <scope>NUCLEOTIDE SEQUENCE [LARGE SCALE GENOMIC DNA]</scope>
    <source>
        <strain evidence="1 2">DSM 29568</strain>
    </source>
</reference>
<comment type="caution">
    <text evidence="1">The sequence shown here is derived from an EMBL/GenBank/DDBJ whole genome shotgun (WGS) entry which is preliminary data.</text>
</comment>
<gene>
    <name evidence="1" type="ORF">GGR32_000141</name>
</gene>
<name>A0A840EHH0_9FLAO</name>